<dbReference type="SUPFAM" id="SSF51703">
    <property type="entry name" value="Cobalamin (vitamin B12)-dependent enzymes"/>
    <property type="match status" value="1"/>
</dbReference>
<dbReference type="Gene3D" id="3.20.20.240">
    <property type="entry name" value="Methylmalonyl-CoA mutase"/>
    <property type="match status" value="1"/>
</dbReference>
<evidence type="ECO:0000259" key="3">
    <source>
        <dbReference type="Pfam" id="PF01642"/>
    </source>
</evidence>
<dbReference type="InterPro" id="IPR006098">
    <property type="entry name" value="MMCoA_mutase_a_cat"/>
</dbReference>
<evidence type="ECO:0000256" key="1">
    <source>
        <dbReference type="ARBA" id="ARBA00023235"/>
    </source>
</evidence>
<dbReference type="NCBIfam" id="TIGR00641">
    <property type="entry name" value="acid_CoA_mut_N"/>
    <property type="match status" value="1"/>
</dbReference>
<dbReference type="PANTHER" id="PTHR48101:SF1">
    <property type="entry name" value="METHYLMALONYL-COA MUTASE, LARGE SUBUNIT"/>
    <property type="match status" value="1"/>
</dbReference>
<dbReference type="AlphaFoldDB" id="A0A6J4KW97"/>
<proteinExistence type="predicted"/>
<dbReference type="GO" id="GO:0004494">
    <property type="term" value="F:methylmalonyl-CoA mutase activity"/>
    <property type="evidence" value="ECO:0007669"/>
    <property type="project" value="UniProtKB-EC"/>
</dbReference>
<accession>A0A6J4KW97</accession>
<name>A0A6J4KW97_9BACT</name>
<reference evidence="4" key="1">
    <citation type="submission" date="2020-02" db="EMBL/GenBank/DDBJ databases">
        <authorList>
            <person name="Meier V. D."/>
        </authorList>
    </citation>
    <scope>NUCLEOTIDE SEQUENCE</scope>
    <source>
        <strain evidence="4">AVDCRST_MAG68</strain>
    </source>
</reference>
<dbReference type="GO" id="GO:0031419">
    <property type="term" value="F:cobalamin binding"/>
    <property type="evidence" value="ECO:0007669"/>
    <property type="project" value="InterPro"/>
</dbReference>
<sequence length="578" mass="65080">MSVVEPRVPPADLLEQIRQKERELDALRSGLAAWEGAYERTPQRDDSFTTVSGVPVEPLYTPLDRPEPAPEEARYYNDRVGLPGEFPFTRGPYGTMYRTRLWTMRQFAGFGTAEETNERYHFLLQRGQTGLSVAFDFPTLMGYDSDHPRSLGEVGKCGVAISSLDDMETLFAGIPLDKVSVSMTINGPAIILFAFYMVAAEKQGVSFDRLRGTVQNDILKEYQAQHAWVYPPEPALRLVIDMFEWAAKNAPKYNPVSISGYHIREAGATAAQELAYTLRNGFEYVERGIARGLDVDDFAPRLSFFWDVHNDFFEEIAKFRAGRRIWARHLRDKYGSTNPESWRLRTHAQTAGVTLTAQQPENNIVRVAYQAMAAVLGGTQSLHTNSMDETLALPTEKAVQIALRTQQILAHETGVANTIDPLAGSYYLEALTDRMEAEAEAIFAEIDGMGGVVPGIERGYFQQQIARSAMRQQIEIERGERVIVGVNEFTIEGETIDIPLLKVTEEAEIRQRERMAAMRARRDQAEVDRTLKVLQDTARAGENVVPPLLDAVRAYATLYEIRHSMEEVFGAYQEPVFF</sequence>
<evidence type="ECO:0000256" key="2">
    <source>
        <dbReference type="SAM" id="MobiDB-lite"/>
    </source>
</evidence>
<organism evidence="4">
    <name type="scientific">uncultured Gemmatimonadota bacterium</name>
    <dbReference type="NCBI Taxonomy" id="203437"/>
    <lineage>
        <taxon>Bacteria</taxon>
        <taxon>Pseudomonadati</taxon>
        <taxon>Gemmatimonadota</taxon>
        <taxon>environmental samples</taxon>
    </lineage>
</organism>
<protein>
    <submittedName>
        <fullName evidence="4">Methylmalonyl-CoA mutase</fullName>
        <ecNumber evidence="4">5.4.99.2</ecNumber>
    </submittedName>
</protein>
<feature type="region of interest" description="Disordered" evidence="2">
    <location>
        <begin position="44"/>
        <end position="69"/>
    </location>
</feature>
<dbReference type="Pfam" id="PF01642">
    <property type="entry name" value="MM_CoA_mutase"/>
    <property type="match status" value="1"/>
</dbReference>
<feature type="domain" description="Methylmalonyl-CoA mutase alpha/beta chain catalytic" evidence="3">
    <location>
        <begin position="50"/>
        <end position="570"/>
    </location>
</feature>
<evidence type="ECO:0000313" key="4">
    <source>
        <dbReference type="EMBL" id="CAA9317376.1"/>
    </source>
</evidence>
<dbReference type="CDD" id="cd03680">
    <property type="entry name" value="MM_CoA_mutase_ICM_like"/>
    <property type="match status" value="1"/>
</dbReference>
<keyword evidence="1 4" id="KW-0413">Isomerase</keyword>
<dbReference type="InterPro" id="IPR016176">
    <property type="entry name" value="Cbl-dep_enz_cat"/>
</dbReference>
<gene>
    <name evidence="4" type="ORF">AVDCRST_MAG68-2730</name>
</gene>
<dbReference type="EC" id="5.4.99.2" evidence="4"/>
<dbReference type="PANTHER" id="PTHR48101">
    <property type="entry name" value="METHYLMALONYL-COA MUTASE, MITOCHONDRIAL-RELATED"/>
    <property type="match status" value="1"/>
</dbReference>
<dbReference type="InterPro" id="IPR006099">
    <property type="entry name" value="MeMalonylCoA_mutase_a/b_cat"/>
</dbReference>
<dbReference type="EMBL" id="CADCTW010000089">
    <property type="protein sequence ID" value="CAA9317376.1"/>
    <property type="molecule type" value="Genomic_DNA"/>
</dbReference>